<reference evidence="1 2" key="1">
    <citation type="submission" date="2016-07" db="EMBL/GenBank/DDBJ databases">
        <title>Multiple horizontal gene transfer events from other fungi enriched the ability of initially mycotrophic Trichoderma (Ascomycota) to feed on dead plant biomass.</title>
        <authorList>
            <consortium name="DOE Joint Genome Institute"/>
            <person name="Aerts A."/>
            <person name="Atanasova L."/>
            <person name="Chenthamara K."/>
            <person name="Zhang J."/>
            <person name="Grujic M."/>
            <person name="Henrissat B."/>
            <person name="Kuo A."/>
            <person name="Salamov A."/>
            <person name="Lipzen A."/>
            <person name="Labutti K."/>
            <person name="Barry K."/>
            <person name="Miao Y."/>
            <person name="Rahimi M.J."/>
            <person name="Shen Q."/>
            <person name="Grigoriev I.V."/>
            <person name="Kubicek C.P."/>
            <person name="Druzhinina I.S."/>
        </authorList>
    </citation>
    <scope>NUCLEOTIDE SEQUENCE [LARGE SCALE GENOMIC DNA]</scope>
    <source>
        <strain evidence="1 2">CBS 433.97</strain>
    </source>
</reference>
<dbReference type="Proteomes" id="UP000240493">
    <property type="component" value="Unassembled WGS sequence"/>
</dbReference>
<evidence type="ECO:0000313" key="1">
    <source>
        <dbReference type="EMBL" id="PTB46932.1"/>
    </source>
</evidence>
<keyword evidence="2" id="KW-1185">Reference proteome</keyword>
<dbReference type="EMBL" id="KZ679256">
    <property type="protein sequence ID" value="PTB46932.1"/>
    <property type="molecule type" value="Genomic_DNA"/>
</dbReference>
<sequence>MRIGFSASTPAPLLERAPVAQCLAQGQRAAELRPSPKRLGPEVVVSLAVLQTRRSRHDALLGV</sequence>
<accession>A0A2T3ZQ44</accession>
<gene>
    <name evidence="1" type="ORF">M441DRAFT_227443</name>
</gene>
<dbReference type="AlphaFoldDB" id="A0A2T3ZQ44"/>
<organism evidence="1 2">
    <name type="scientific">Trichoderma asperellum (strain ATCC 204424 / CBS 433.97 / NBRC 101777)</name>
    <dbReference type="NCBI Taxonomy" id="1042311"/>
    <lineage>
        <taxon>Eukaryota</taxon>
        <taxon>Fungi</taxon>
        <taxon>Dikarya</taxon>
        <taxon>Ascomycota</taxon>
        <taxon>Pezizomycotina</taxon>
        <taxon>Sordariomycetes</taxon>
        <taxon>Hypocreomycetidae</taxon>
        <taxon>Hypocreales</taxon>
        <taxon>Hypocreaceae</taxon>
        <taxon>Trichoderma</taxon>
    </lineage>
</organism>
<evidence type="ECO:0000313" key="2">
    <source>
        <dbReference type="Proteomes" id="UP000240493"/>
    </source>
</evidence>
<dbReference type="OrthoDB" id="10633590at2759"/>
<proteinExistence type="predicted"/>
<name>A0A2T3ZQ44_TRIA4</name>
<protein>
    <submittedName>
        <fullName evidence="1">Uncharacterized protein</fullName>
    </submittedName>
</protein>